<dbReference type="AlphaFoldDB" id="A0A537JXT5"/>
<gene>
    <name evidence="2" type="ORF">E6H00_13040</name>
</gene>
<reference evidence="2 3" key="1">
    <citation type="journal article" date="2019" name="Nat. Microbiol.">
        <title>Mediterranean grassland soil C-N compound turnover is dependent on rainfall and depth, and is mediated by genomically divergent microorganisms.</title>
        <authorList>
            <person name="Diamond S."/>
            <person name="Andeer P.F."/>
            <person name="Li Z."/>
            <person name="Crits-Christoph A."/>
            <person name="Burstein D."/>
            <person name="Anantharaman K."/>
            <person name="Lane K.R."/>
            <person name="Thomas B.C."/>
            <person name="Pan C."/>
            <person name="Northen T.R."/>
            <person name="Banfield J.F."/>
        </authorList>
    </citation>
    <scope>NUCLEOTIDE SEQUENCE [LARGE SCALE GENOMIC DNA]</scope>
    <source>
        <strain evidence="2">NP_3</strain>
    </source>
</reference>
<keyword evidence="1" id="KW-0812">Transmembrane</keyword>
<keyword evidence="1" id="KW-0472">Membrane</keyword>
<evidence type="ECO:0000313" key="3">
    <source>
        <dbReference type="Proteomes" id="UP000318509"/>
    </source>
</evidence>
<accession>A0A537JXT5</accession>
<sequence length="140" mass="14409">MPASAYYVPTREATLTAAAARGLQGLGCAPGCGCGPKNRLSWYLPGVSSPALLSGLGEGAGGGRFNRSVSRGMYRLPFVGAAGQGGAGLGQLAADPTLLLGGIALLALAMFLFGSKHGPRIHKRRVARLRRKLSRLEAYG</sequence>
<dbReference type="Proteomes" id="UP000318509">
    <property type="component" value="Unassembled WGS sequence"/>
</dbReference>
<comment type="caution">
    <text evidence="2">The sequence shown here is derived from an EMBL/GenBank/DDBJ whole genome shotgun (WGS) entry which is preliminary data.</text>
</comment>
<feature type="transmembrane region" description="Helical" evidence="1">
    <location>
        <begin position="98"/>
        <end position="115"/>
    </location>
</feature>
<evidence type="ECO:0000313" key="2">
    <source>
        <dbReference type="EMBL" id="TMI88353.1"/>
    </source>
</evidence>
<proteinExistence type="predicted"/>
<evidence type="ECO:0000256" key="1">
    <source>
        <dbReference type="SAM" id="Phobius"/>
    </source>
</evidence>
<name>A0A537JXT5_9BACT</name>
<protein>
    <submittedName>
        <fullName evidence="2">Uncharacterized protein</fullName>
    </submittedName>
</protein>
<keyword evidence="1" id="KW-1133">Transmembrane helix</keyword>
<dbReference type="EMBL" id="VBAK01000141">
    <property type="protein sequence ID" value="TMI88353.1"/>
    <property type="molecule type" value="Genomic_DNA"/>
</dbReference>
<organism evidence="2 3">
    <name type="scientific">Candidatus Segetimicrobium genomatis</name>
    <dbReference type="NCBI Taxonomy" id="2569760"/>
    <lineage>
        <taxon>Bacteria</taxon>
        <taxon>Bacillati</taxon>
        <taxon>Candidatus Sysuimicrobiota</taxon>
        <taxon>Candidatus Sysuimicrobiia</taxon>
        <taxon>Candidatus Sysuimicrobiales</taxon>
        <taxon>Candidatus Segetimicrobiaceae</taxon>
        <taxon>Candidatus Segetimicrobium</taxon>
    </lineage>
</organism>